<reference evidence="2" key="1">
    <citation type="submission" date="2019-08" db="EMBL/GenBank/DDBJ databases">
        <title>The genome of the North American firefly Photinus pyralis.</title>
        <authorList>
            <consortium name="Photinus pyralis genome working group"/>
            <person name="Fallon T.R."/>
            <person name="Sander Lower S.E."/>
            <person name="Weng J.-K."/>
        </authorList>
    </citation>
    <scope>NUCLEOTIDE SEQUENCE</scope>
    <source>
        <strain evidence="2">TRF0915ILg1</strain>
        <tissue evidence="2">Whole body</tissue>
    </source>
</reference>
<feature type="compositionally biased region" description="Polar residues" evidence="1">
    <location>
        <begin position="80"/>
        <end position="102"/>
    </location>
</feature>
<dbReference type="AlphaFoldDB" id="A0A8K0CXE0"/>
<sequence length="404" mass="46898">MELLVVQTWVKPRKSPAKRKFNKIEEKRGDAMRRLRDAIRKDPFRYEAMKDKERQRYHERINTPPDSPHSLDENMDYCLKNNNSLETPATSREDTPNSSRQSSEGKKQRRRNTYKYKSTIGTFWEFETSNIIAYSADNENSSLKTLSCCLIANDLRHDSAAIYVHLEPLMEKVKTLMPTIRHVSFLSDGPSTQYRNKKMFFLMVQHISKTLSVQLFIWHFSERRHIKVAPDGVGECLKRTTDTLVGQGRDIHNFEIFVNELNKNIRKIKIHVIDSTKIFAIDKILPEDLATFNGTMKIHECSSGESYLHYGLGFALQLLENELNISTESDLIDKTEIEAISVHSNKIQAEIKSTNNDLAVVDYILVKISPLNPRFKTEKYYIAYVDSLEKDENNISFKYGVKYI</sequence>
<accession>A0A8K0CXE0</accession>
<comment type="caution">
    <text evidence="2">The sequence shown here is derived from an EMBL/GenBank/DDBJ whole genome shotgun (WGS) entry which is preliminary data.</text>
</comment>
<keyword evidence="3" id="KW-1185">Reference proteome</keyword>
<proteinExistence type="predicted"/>
<feature type="compositionally biased region" description="Basic and acidic residues" evidence="1">
    <location>
        <begin position="43"/>
        <end position="61"/>
    </location>
</feature>
<dbReference type="EMBL" id="VTPC01010794">
    <property type="protein sequence ID" value="KAF2892162.1"/>
    <property type="molecule type" value="Genomic_DNA"/>
</dbReference>
<dbReference type="Proteomes" id="UP000801492">
    <property type="component" value="Unassembled WGS sequence"/>
</dbReference>
<evidence type="ECO:0000313" key="3">
    <source>
        <dbReference type="Proteomes" id="UP000801492"/>
    </source>
</evidence>
<name>A0A8K0CXE0_IGNLU</name>
<dbReference type="OrthoDB" id="6762836at2759"/>
<dbReference type="PANTHER" id="PTHR46601:SF1">
    <property type="entry name" value="ADF-H DOMAIN-CONTAINING PROTEIN"/>
    <property type="match status" value="1"/>
</dbReference>
<organism evidence="2 3">
    <name type="scientific">Ignelater luminosus</name>
    <name type="common">Cucubano</name>
    <name type="synonym">Pyrophorus luminosus</name>
    <dbReference type="NCBI Taxonomy" id="2038154"/>
    <lineage>
        <taxon>Eukaryota</taxon>
        <taxon>Metazoa</taxon>
        <taxon>Ecdysozoa</taxon>
        <taxon>Arthropoda</taxon>
        <taxon>Hexapoda</taxon>
        <taxon>Insecta</taxon>
        <taxon>Pterygota</taxon>
        <taxon>Neoptera</taxon>
        <taxon>Endopterygota</taxon>
        <taxon>Coleoptera</taxon>
        <taxon>Polyphaga</taxon>
        <taxon>Elateriformia</taxon>
        <taxon>Elateroidea</taxon>
        <taxon>Elateridae</taxon>
        <taxon>Agrypninae</taxon>
        <taxon>Pyrophorini</taxon>
        <taxon>Ignelater</taxon>
    </lineage>
</organism>
<evidence type="ECO:0000256" key="1">
    <source>
        <dbReference type="SAM" id="MobiDB-lite"/>
    </source>
</evidence>
<feature type="region of interest" description="Disordered" evidence="1">
    <location>
        <begin position="43"/>
        <end position="112"/>
    </location>
</feature>
<gene>
    <name evidence="2" type="ORF">ILUMI_14011</name>
</gene>
<dbReference type="PANTHER" id="PTHR46601">
    <property type="entry name" value="ULP_PROTEASE DOMAIN-CONTAINING PROTEIN"/>
    <property type="match status" value="1"/>
</dbReference>
<protein>
    <submittedName>
        <fullName evidence="2">Uncharacterized protein</fullName>
    </submittedName>
</protein>
<evidence type="ECO:0000313" key="2">
    <source>
        <dbReference type="EMBL" id="KAF2892162.1"/>
    </source>
</evidence>